<evidence type="ECO:0000313" key="3">
    <source>
        <dbReference type="Proteomes" id="UP000477680"/>
    </source>
</evidence>
<protein>
    <recommendedName>
        <fullName evidence="4">DUF1311 domain-containing protein</fullName>
    </recommendedName>
</protein>
<dbReference type="AlphaFoldDB" id="A0A6C0U053"/>
<sequence length="651" mass="72092">MHHQTEFTGVRRYLCGLLATCTLSASVGAGAQTWPDPPEVNGAYTANHMVRAKQLESALHCNRENVYCSDPLVQRYKQRLLEAVAAAIGRMPNIDGRRDIAPSRVNVFHSNILACARNAEMACLKRANQVRDQYALLADFPADSVAGDACKPAVEKACTIELLSGRIDEWNKRNTEQDDNPVLALQDPGFDCLRGRRSAAMNTICRDADLSALHRDMVGQLNSVLAHANVREVPKDQAEILTDHYWHTATYRCDIDKQCIRAAIADRARAIGEIASELEVTAQQTAAREVELDAAQRLEDLASRREQLSGVMEGIVADATMPTASAVHAPENIRAYQRAIKIAGIEQELSELARREGRVYRGLWFWSQFRDPGSLRAVFRGNRTVPFTAESGAIYFHNGYPLERGHVDQMGILTAWVRVYSSMCSHRLPASADEFQIKTFTTSGPLINRTTRLSDIDVLRFQRGLMRPYLASRNELQRRQRAAAQENLWARAFEMMEGGLGAVSDEAHSQIGPYLYAQDDFIRFLDAVGCDSPTARQMSQGISLVAHGQSLPPETADAVISGAEWVSDTPQKPGEFRLHSEICWDYETASHTPCGCLVDIARERLGQSDVIPASVDYRVVHEAFMKAPAASQRICRDPLGAISAGLLSADR</sequence>
<proteinExistence type="predicted"/>
<organism evidence="2 3">
    <name type="scientific">Kineobactrum salinum</name>
    <dbReference type="NCBI Taxonomy" id="2708301"/>
    <lineage>
        <taxon>Bacteria</taxon>
        <taxon>Pseudomonadati</taxon>
        <taxon>Pseudomonadota</taxon>
        <taxon>Gammaproteobacteria</taxon>
        <taxon>Cellvibrionales</taxon>
        <taxon>Halieaceae</taxon>
        <taxon>Kineobactrum</taxon>
    </lineage>
</organism>
<dbReference type="Proteomes" id="UP000477680">
    <property type="component" value="Chromosome"/>
</dbReference>
<name>A0A6C0U053_9GAMM</name>
<feature type="signal peptide" evidence="1">
    <location>
        <begin position="1"/>
        <end position="31"/>
    </location>
</feature>
<feature type="chain" id="PRO_5025513563" description="DUF1311 domain-containing protein" evidence="1">
    <location>
        <begin position="32"/>
        <end position="651"/>
    </location>
</feature>
<dbReference type="EMBL" id="CP048711">
    <property type="protein sequence ID" value="QIB65411.1"/>
    <property type="molecule type" value="Genomic_DNA"/>
</dbReference>
<evidence type="ECO:0000313" key="2">
    <source>
        <dbReference type="EMBL" id="QIB65411.1"/>
    </source>
</evidence>
<dbReference type="KEGG" id="kim:G3T16_08365"/>
<reference evidence="2 3" key="1">
    <citation type="submission" date="2020-02" db="EMBL/GenBank/DDBJ databases">
        <title>Genome sequencing for Kineobactrum sp. M2.</title>
        <authorList>
            <person name="Park S.-J."/>
        </authorList>
    </citation>
    <scope>NUCLEOTIDE SEQUENCE [LARGE SCALE GENOMIC DNA]</scope>
    <source>
        <strain evidence="2 3">M2</strain>
    </source>
</reference>
<evidence type="ECO:0000256" key="1">
    <source>
        <dbReference type="SAM" id="SignalP"/>
    </source>
</evidence>
<keyword evidence="1" id="KW-0732">Signal</keyword>
<evidence type="ECO:0008006" key="4">
    <source>
        <dbReference type="Google" id="ProtNLM"/>
    </source>
</evidence>
<gene>
    <name evidence="2" type="ORF">G3T16_08365</name>
</gene>
<accession>A0A6C0U053</accession>
<dbReference type="RefSeq" id="WP_163494650.1">
    <property type="nucleotide sequence ID" value="NZ_CP048711.1"/>
</dbReference>
<keyword evidence="3" id="KW-1185">Reference proteome</keyword>